<reference evidence="3" key="1">
    <citation type="submission" date="2016-10" db="EMBL/GenBank/DDBJ databases">
        <authorList>
            <person name="Varghese N."/>
            <person name="Submissions S."/>
        </authorList>
    </citation>
    <scope>NUCLEOTIDE SEQUENCE [LARGE SCALE GENOMIC DNA]</scope>
    <source>
        <strain evidence="3">CGMCC 4.6825</strain>
    </source>
</reference>
<gene>
    <name evidence="2" type="ORF">SAMN05421870_104200</name>
</gene>
<protein>
    <recommendedName>
        <fullName evidence="4">Restriction endonuclease type IV Mrr domain-containing protein</fullName>
    </recommendedName>
</protein>
<feature type="region of interest" description="Disordered" evidence="1">
    <location>
        <begin position="91"/>
        <end position="131"/>
    </location>
</feature>
<sequence length="255" mass="26934">MAERVLVRCPVCRREHSYTAPVYPCGCGAPVALPLLSSAAAVQVRHRTWAGSWISVRCPACGRVDEWPQPELGCGCGTTLRVPVARGRTGVAAPSAEHPPPVARTAPEAVPEPAPSTADPAPAARGPVPRPAFRPVTIRTAQDAKLAAAQYLRWLGFEGVRVAERTPASGVDVRGPAVVAHVDPSTSPAALRDVETLWLNGLNDSVAAVCFALAGYGKDARARADELRLPLFVLDLTGTPRAVNEAAEQLIRTPR</sequence>
<dbReference type="RefSeq" id="WP_075000001.1">
    <property type="nucleotide sequence ID" value="NZ_FOGO01000004.1"/>
</dbReference>
<keyword evidence="3" id="KW-1185">Reference proteome</keyword>
<dbReference type="STRING" id="943816.AN217_20305"/>
<feature type="compositionally biased region" description="Low complexity" evidence="1">
    <location>
        <begin position="115"/>
        <end position="131"/>
    </location>
</feature>
<organism evidence="2 3">
    <name type="scientific">Streptomyces qinglanensis</name>
    <dbReference type="NCBI Taxonomy" id="943816"/>
    <lineage>
        <taxon>Bacteria</taxon>
        <taxon>Bacillati</taxon>
        <taxon>Actinomycetota</taxon>
        <taxon>Actinomycetes</taxon>
        <taxon>Kitasatosporales</taxon>
        <taxon>Streptomycetaceae</taxon>
        <taxon>Streptomyces</taxon>
    </lineage>
</organism>
<proteinExistence type="predicted"/>
<name>A0A1H9S0T2_9ACTN</name>
<dbReference type="Proteomes" id="UP000182841">
    <property type="component" value="Unassembled WGS sequence"/>
</dbReference>
<evidence type="ECO:0000313" key="3">
    <source>
        <dbReference type="Proteomes" id="UP000182841"/>
    </source>
</evidence>
<evidence type="ECO:0000256" key="1">
    <source>
        <dbReference type="SAM" id="MobiDB-lite"/>
    </source>
</evidence>
<evidence type="ECO:0008006" key="4">
    <source>
        <dbReference type="Google" id="ProtNLM"/>
    </source>
</evidence>
<dbReference type="OrthoDB" id="4978993at2"/>
<accession>A0A1H9S0T2</accession>
<dbReference type="EMBL" id="FOGO01000004">
    <property type="protein sequence ID" value="SER78235.1"/>
    <property type="molecule type" value="Genomic_DNA"/>
</dbReference>
<dbReference type="AlphaFoldDB" id="A0A1H9S0T2"/>
<evidence type="ECO:0000313" key="2">
    <source>
        <dbReference type="EMBL" id="SER78235.1"/>
    </source>
</evidence>